<dbReference type="STRING" id="1618345.UT18_C0006G0011"/>
<reference evidence="1 2" key="1">
    <citation type="journal article" date="2015" name="Nature">
        <title>rRNA introns, odd ribosomes, and small enigmatic genomes across a large radiation of phyla.</title>
        <authorList>
            <person name="Brown C.T."/>
            <person name="Hug L.A."/>
            <person name="Thomas B.C."/>
            <person name="Sharon I."/>
            <person name="Castelle C.J."/>
            <person name="Singh A."/>
            <person name="Wilkins M.J."/>
            <person name="Williams K.H."/>
            <person name="Banfield J.F."/>
        </authorList>
    </citation>
    <scope>NUCLEOTIDE SEQUENCE [LARGE SCALE GENOMIC DNA]</scope>
</reference>
<sequence length="347" mass="40467">MINKFTIPAHWDKKIIKEILDHRSGKDLKNEIDEIYGSLPKPILGHGRTPNSVVQITQKEALDFKKYISKRGIEFAYLLNGPAKKNIIHSKKSDEYLDWIMNEFRADSLTITSIELMKRVRQLNNSIKINVSTIAGIKNVTDLVKYLEFGISKIIPHHDTNRNFSDLEILQKFCTKEKIEIELLATESCLRECPNRWRHYSAIANFKDDASFHINCNTKKINHPSNLLKANFIRPEDLKIYNNIGINRFKITGRSKPKEWITEVIQAYFVEEYSGNLVRLLGISVPKFPIIWNEIFISNKSLKGFLKNFPDNSQQEERYCLNWLEQLSKNGDFKLSEEIINEYTKTE</sequence>
<keyword evidence="1" id="KW-0378">Hydrolase</keyword>
<evidence type="ECO:0000313" key="1">
    <source>
        <dbReference type="EMBL" id="KKQ94913.1"/>
    </source>
</evidence>
<accession>A0A0G0LSL5</accession>
<dbReference type="EMBL" id="LBVV01000006">
    <property type="protein sequence ID" value="KKQ94913.1"/>
    <property type="molecule type" value="Genomic_DNA"/>
</dbReference>
<protein>
    <submittedName>
        <fullName evidence="1">Collagenase and related protease-like protein</fullName>
    </submittedName>
</protein>
<comment type="caution">
    <text evidence="1">The sequence shown here is derived from an EMBL/GenBank/DDBJ whole genome shotgun (WGS) entry which is preliminary data.</text>
</comment>
<name>A0A0G0LSL5_UNCC2</name>
<organism evidence="1 2">
    <name type="scientific">candidate division CPR2 bacterium GW2011_GWC2_39_10</name>
    <dbReference type="NCBI Taxonomy" id="1618345"/>
    <lineage>
        <taxon>Bacteria</taxon>
        <taxon>Bacteria division CPR2</taxon>
    </lineage>
</organism>
<evidence type="ECO:0000313" key="2">
    <source>
        <dbReference type="Proteomes" id="UP000034207"/>
    </source>
</evidence>
<dbReference type="PANTHER" id="PTHR30217:SF10">
    <property type="entry name" value="23S RRNA 5-HYDROXYCYTIDINE C2501 SYNTHASE"/>
    <property type="match status" value="1"/>
</dbReference>
<keyword evidence="1" id="KW-0645">Protease</keyword>
<dbReference type="PATRIC" id="fig|1618345.3.peg.299"/>
<gene>
    <name evidence="1" type="ORF">UT18_C0006G0011</name>
</gene>
<proteinExistence type="predicted"/>
<dbReference type="PANTHER" id="PTHR30217">
    <property type="entry name" value="PEPTIDASE U32 FAMILY"/>
    <property type="match status" value="1"/>
</dbReference>
<dbReference type="AlphaFoldDB" id="A0A0G0LSL5"/>
<dbReference type="InterPro" id="IPR051454">
    <property type="entry name" value="RNA/ubiquinone_mod_enzymes"/>
</dbReference>
<dbReference type="Proteomes" id="UP000034207">
    <property type="component" value="Unassembled WGS sequence"/>
</dbReference>
<dbReference type="GO" id="GO:0006508">
    <property type="term" value="P:proteolysis"/>
    <property type="evidence" value="ECO:0007669"/>
    <property type="project" value="UniProtKB-KW"/>
</dbReference>
<dbReference type="GO" id="GO:0008233">
    <property type="term" value="F:peptidase activity"/>
    <property type="evidence" value="ECO:0007669"/>
    <property type="project" value="UniProtKB-KW"/>
</dbReference>